<evidence type="ECO:0000256" key="4">
    <source>
        <dbReference type="ARBA" id="ARBA00022692"/>
    </source>
</evidence>
<feature type="transmembrane region" description="Helical" evidence="8">
    <location>
        <begin position="109"/>
        <end position="127"/>
    </location>
</feature>
<dbReference type="GO" id="GO:0008519">
    <property type="term" value="F:ammonium channel activity"/>
    <property type="evidence" value="ECO:0007669"/>
    <property type="project" value="InterPro"/>
</dbReference>
<evidence type="ECO:0000256" key="2">
    <source>
        <dbReference type="ARBA" id="ARBA00005887"/>
    </source>
</evidence>
<evidence type="ECO:0000313" key="10">
    <source>
        <dbReference type="EMBL" id="GBF97250.1"/>
    </source>
</evidence>
<dbReference type="GO" id="GO:0097272">
    <property type="term" value="P:ammonium homeostasis"/>
    <property type="evidence" value="ECO:0007669"/>
    <property type="project" value="TreeGrafter"/>
</dbReference>
<dbReference type="STRING" id="307507.A0A2V0PH50"/>
<feature type="transmembrane region" description="Helical" evidence="8">
    <location>
        <begin position="213"/>
        <end position="230"/>
    </location>
</feature>
<proteinExistence type="inferred from homology"/>
<dbReference type="Proteomes" id="UP000247498">
    <property type="component" value="Unassembled WGS sequence"/>
</dbReference>
<evidence type="ECO:0000256" key="3">
    <source>
        <dbReference type="ARBA" id="ARBA00022448"/>
    </source>
</evidence>
<accession>A0A2V0PH50</accession>
<dbReference type="Pfam" id="PF00909">
    <property type="entry name" value="Ammonium_transp"/>
    <property type="match status" value="1"/>
</dbReference>
<dbReference type="OrthoDB" id="534912at2759"/>
<feature type="transmembrane region" description="Helical" evidence="8">
    <location>
        <begin position="382"/>
        <end position="402"/>
    </location>
</feature>
<keyword evidence="4 8" id="KW-0812">Transmembrane</keyword>
<evidence type="ECO:0000313" key="11">
    <source>
        <dbReference type="Proteomes" id="UP000247498"/>
    </source>
</evidence>
<comment type="caution">
    <text evidence="10">The sequence shown here is derived from an EMBL/GenBank/DDBJ whole genome shotgun (WGS) entry which is preliminary data.</text>
</comment>
<dbReference type="InterPro" id="IPR018047">
    <property type="entry name" value="Ammonium_transpt_CS"/>
</dbReference>
<dbReference type="PANTHER" id="PTHR11730:SF6">
    <property type="entry name" value="AMMONIUM TRANSPORTER"/>
    <property type="match status" value="1"/>
</dbReference>
<evidence type="ECO:0000256" key="6">
    <source>
        <dbReference type="ARBA" id="ARBA00023136"/>
    </source>
</evidence>
<dbReference type="InterPro" id="IPR029020">
    <property type="entry name" value="Ammonium/urea_transptr"/>
</dbReference>
<feature type="domain" description="Ammonium transporter AmtB-like" evidence="9">
    <location>
        <begin position="30"/>
        <end position="429"/>
    </location>
</feature>
<dbReference type="InParanoid" id="A0A2V0PH50"/>
<dbReference type="InterPro" id="IPR024041">
    <property type="entry name" value="NH4_transpt_AmtB-like_dom"/>
</dbReference>
<dbReference type="PANTHER" id="PTHR11730">
    <property type="entry name" value="AMMONIUM TRANSPORTER"/>
    <property type="match status" value="1"/>
</dbReference>
<comment type="subcellular location">
    <subcellularLocation>
        <location evidence="1">Membrane</location>
        <topology evidence="1">Multi-pass membrane protein</topology>
    </subcellularLocation>
</comment>
<feature type="transmembrane region" description="Helical" evidence="8">
    <location>
        <begin position="279"/>
        <end position="298"/>
    </location>
</feature>
<protein>
    <submittedName>
        <fullName evidence="10">Ammonium transporter</fullName>
    </submittedName>
</protein>
<comment type="similarity">
    <text evidence="2">Belongs to the ammonia transporter channel (TC 1.A.11.2) family.</text>
</comment>
<dbReference type="GO" id="GO:0005886">
    <property type="term" value="C:plasma membrane"/>
    <property type="evidence" value="ECO:0007669"/>
    <property type="project" value="TreeGrafter"/>
</dbReference>
<name>A0A2V0PH50_9CHLO</name>
<feature type="transmembrane region" description="Helical" evidence="8">
    <location>
        <begin position="25"/>
        <end position="46"/>
    </location>
</feature>
<feature type="transmembrane region" description="Helical" evidence="8">
    <location>
        <begin position="176"/>
        <end position="193"/>
    </location>
</feature>
<dbReference type="SUPFAM" id="SSF111352">
    <property type="entry name" value="Ammonium transporter"/>
    <property type="match status" value="1"/>
</dbReference>
<dbReference type="EMBL" id="BDRX01000095">
    <property type="protein sequence ID" value="GBF97250.1"/>
    <property type="molecule type" value="Genomic_DNA"/>
</dbReference>
<keyword evidence="5 8" id="KW-1133">Transmembrane helix</keyword>
<keyword evidence="6 8" id="KW-0472">Membrane</keyword>
<evidence type="ECO:0000259" key="9">
    <source>
        <dbReference type="Pfam" id="PF00909"/>
    </source>
</evidence>
<organism evidence="10 11">
    <name type="scientific">Raphidocelis subcapitata</name>
    <dbReference type="NCBI Taxonomy" id="307507"/>
    <lineage>
        <taxon>Eukaryota</taxon>
        <taxon>Viridiplantae</taxon>
        <taxon>Chlorophyta</taxon>
        <taxon>core chlorophytes</taxon>
        <taxon>Chlorophyceae</taxon>
        <taxon>CS clade</taxon>
        <taxon>Sphaeropleales</taxon>
        <taxon>Selenastraceae</taxon>
        <taxon>Raphidocelis</taxon>
    </lineage>
</organism>
<feature type="transmembrane region" description="Helical" evidence="8">
    <location>
        <begin position="334"/>
        <end position="351"/>
    </location>
</feature>
<dbReference type="AlphaFoldDB" id="A0A2V0PH50"/>
<evidence type="ECO:0000256" key="1">
    <source>
        <dbReference type="ARBA" id="ARBA00004141"/>
    </source>
</evidence>
<evidence type="ECO:0000256" key="7">
    <source>
        <dbReference type="ARBA" id="ARBA00023177"/>
    </source>
</evidence>
<gene>
    <name evidence="10" type="ORF">Rsub_09941</name>
</gene>
<feature type="transmembrane region" description="Helical" evidence="8">
    <location>
        <begin position="67"/>
        <end position="97"/>
    </location>
</feature>
<sequence length="446" mass="47263">MAAPASGPAPLQAADTHAHLEAQLFTSQVVFSGFLIFFMQVGFVALEMGSGRAKNVRNILLKNLVDVMLAAMAWWAVGYAFAYGNSAGGVIGTSFFFFEAEGQATRPWFFSWTFCVAACTIVSGCLAERTRLVVYPAFTVAIAAFVHPVLVHWLWAADSWLARLSECRPLDFAGGTVVHMIGGLFGIVGAVFVGPRLGRFEEGVVKDMPGHDMGWVTIGTLSLWFGWYGFNTGSTYLYASPSPLAAQRAAMNTTLAASSSGLVSLLLGSWLGGTYDLRLCCNGVLSGLVTVTAMCGFVDPYAAVVGGVVAGAAYIGFSRLVLRLGVDDPLDSGAVHYGNGLLGTMMLALFAKPEHVAALVGTPCGGVFYTRKGWLQLGMQTLAATLVTAFAGAVALAVFGVLRRLQLLRVEMSTELAGLDNMEHGGPAYEWNAAAQERNLSDTGMQ</sequence>
<dbReference type="PROSITE" id="PS01219">
    <property type="entry name" value="AMMONIUM_TRANSP"/>
    <property type="match status" value="1"/>
</dbReference>
<dbReference type="Gene3D" id="1.10.3430.10">
    <property type="entry name" value="Ammonium transporter AmtB like domains"/>
    <property type="match status" value="1"/>
</dbReference>
<evidence type="ECO:0000256" key="5">
    <source>
        <dbReference type="ARBA" id="ARBA00022989"/>
    </source>
</evidence>
<evidence type="ECO:0000256" key="8">
    <source>
        <dbReference type="SAM" id="Phobius"/>
    </source>
</evidence>
<keyword evidence="7" id="KW-0924">Ammonia transport</keyword>
<reference evidence="10 11" key="1">
    <citation type="journal article" date="2018" name="Sci. Rep.">
        <title>Raphidocelis subcapitata (=Pseudokirchneriella subcapitata) provides an insight into genome evolution and environmental adaptations in the Sphaeropleales.</title>
        <authorList>
            <person name="Suzuki S."/>
            <person name="Yamaguchi H."/>
            <person name="Nakajima N."/>
            <person name="Kawachi M."/>
        </authorList>
    </citation>
    <scope>NUCLEOTIDE SEQUENCE [LARGE SCALE GENOMIC DNA]</scope>
    <source>
        <strain evidence="10 11">NIES-35</strain>
    </source>
</reference>
<feature type="transmembrane region" description="Helical" evidence="8">
    <location>
        <begin position="134"/>
        <end position="156"/>
    </location>
</feature>
<keyword evidence="11" id="KW-1185">Reference proteome</keyword>
<feature type="transmembrane region" description="Helical" evidence="8">
    <location>
        <begin position="304"/>
        <end position="322"/>
    </location>
</feature>
<keyword evidence="3" id="KW-0813">Transport</keyword>
<feature type="transmembrane region" description="Helical" evidence="8">
    <location>
        <begin position="250"/>
        <end position="272"/>
    </location>
</feature>